<evidence type="ECO:0000313" key="2">
    <source>
        <dbReference type="Proteomes" id="UP000285120"/>
    </source>
</evidence>
<gene>
    <name evidence="1" type="ORF">ATL39_0987</name>
</gene>
<dbReference type="AlphaFoldDB" id="A0A419V5R6"/>
<reference evidence="1 2" key="1">
    <citation type="submission" date="2018-09" db="EMBL/GenBank/DDBJ databases">
        <title>Genomic Encyclopedia of Archaeal and Bacterial Type Strains, Phase II (KMG-II): from individual species to whole genera.</title>
        <authorList>
            <person name="Goeker M."/>
        </authorList>
    </citation>
    <scope>NUCLEOTIDE SEQUENCE [LARGE SCALE GENOMIC DNA]</scope>
    <source>
        <strain evidence="1 2">DSM 17008</strain>
    </source>
</reference>
<dbReference type="EMBL" id="RAPK01000007">
    <property type="protein sequence ID" value="RKD75288.1"/>
    <property type="molecule type" value="Genomic_DNA"/>
</dbReference>
<evidence type="ECO:0000313" key="1">
    <source>
        <dbReference type="EMBL" id="RKD75288.1"/>
    </source>
</evidence>
<dbReference type="Proteomes" id="UP000285120">
    <property type="component" value="Unassembled WGS sequence"/>
</dbReference>
<keyword evidence="2" id="KW-1185">Reference proteome</keyword>
<protein>
    <submittedName>
        <fullName evidence="1">Uncharacterized protein</fullName>
    </submittedName>
</protein>
<dbReference type="RefSeq" id="WP_170146840.1">
    <property type="nucleotide sequence ID" value="NZ_RAPK01000007.1"/>
</dbReference>
<organism evidence="1 2">
    <name type="scientific">Sinobaca qinghaiensis</name>
    <dbReference type="NCBI Taxonomy" id="342944"/>
    <lineage>
        <taxon>Bacteria</taxon>
        <taxon>Bacillati</taxon>
        <taxon>Bacillota</taxon>
        <taxon>Bacilli</taxon>
        <taxon>Bacillales</taxon>
        <taxon>Sporolactobacillaceae</taxon>
        <taxon>Sinobaca</taxon>
    </lineage>
</organism>
<sequence length="56" mass="6689">MTEELYHDLFLKDAGFLPVEIEKLMMEYAEEFQQAEIQQVIKHTDEHYTVVTKVTK</sequence>
<accession>A0A419V5R6</accession>
<comment type="caution">
    <text evidence="1">The sequence shown here is derived from an EMBL/GenBank/DDBJ whole genome shotgun (WGS) entry which is preliminary data.</text>
</comment>
<name>A0A419V5R6_9BACL</name>
<proteinExistence type="predicted"/>